<accession>A0A2J5HY00</accession>
<feature type="transmembrane region" description="Helical" evidence="1">
    <location>
        <begin position="71"/>
        <end position="89"/>
    </location>
</feature>
<proteinExistence type="predicted"/>
<keyword evidence="3" id="KW-1185">Reference proteome</keyword>
<dbReference type="EMBL" id="KZ559529">
    <property type="protein sequence ID" value="PLN82178.1"/>
    <property type="molecule type" value="Genomic_DNA"/>
</dbReference>
<sequence>MIGRVGTIRQDDPIKITPKDRIRPWITSLLTENRRPKSRISYRHMVHPLAAALLMVGWGPLGGAVLLSTDALMYGLVFLVHGYYGITCLL</sequence>
<feature type="transmembrane region" description="Helical" evidence="1">
    <location>
        <begin position="45"/>
        <end position="65"/>
    </location>
</feature>
<dbReference type="Proteomes" id="UP000235023">
    <property type="component" value="Unassembled WGS sequence"/>
</dbReference>
<keyword evidence="1" id="KW-1133">Transmembrane helix</keyword>
<name>A0A2J5HY00_9EURO</name>
<evidence type="ECO:0000313" key="3">
    <source>
        <dbReference type="Proteomes" id="UP000235023"/>
    </source>
</evidence>
<evidence type="ECO:0000313" key="2">
    <source>
        <dbReference type="EMBL" id="PLN82178.1"/>
    </source>
</evidence>
<organism evidence="2 3">
    <name type="scientific">Aspergillus taichungensis</name>
    <dbReference type="NCBI Taxonomy" id="482145"/>
    <lineage>
        <taxon>Eukaryota</taxon>
        <taxon>Fungi</taxon>
        <taxon>Dikarya</taxon>
        <taxon>Ascomycota</taxon>
        <taxon>Pezizomycotina</taxon>
        <taxon>Eurotiomycetes</taxon>
        <taxon>Eurotiomycetidae</taxon>
        <taxon>Eurotiales</taxon>
        <taxon>Aspergillaceae</taxon>
        <taxon>Aspergillus</taxon>
        <taxon>Aspergillus subgen. Circumdati</taxon>
    </lineage>
</organism>
<protein>
    <submittedName>
        <fullName evidence="2">Uncharacterized protein</fullName>
    </submittedName>
</protein>
<gene>
    <name evidence="2" type="ORF">BDW42DRAFT_167339</name>
</gene>
<evidence type="ECO:0000256" key="1">
    <source>
        <dbReference type="SAM" id="Phobius"/>
    </source>
</evidence>
<reference evidence="3" key="1">
    <citation type="submission" date="2017-12" db="EMBL/GenBank/DDBJ databases">
        <authorList>
            <consortium name="DOE Joint Genome Institute"/>
            <person name="Mondo S.J."/>
            <person name="Kjaerbolling I."/>
            <person name="Vesth T.C."/>
            <person name="Frisvad J.C."/>
            <person name="Nybo J.L."/>
            <person name="Theobald S."/>
            <person name="Kuo A."/>
            <person name="Bowyer P."/>
            <person name="Matsuda Y."/>
            <person name="Lyhne E.K."/>
            <person name="Kogle M.E."/>
            <person name="Clum A."/>
            <person name="Lipzen A."/>
            <person name="Salamov A."/>
            <person name="Ngan C.Y."/>
            <person name="Daum C."/>
            <person name="Chiniquy J."/>
            <person name="Barry K."/>
            <person name="LaButti K."/>
            <person name="Haridas S."/>
            <person name="Simmons B.A."/>
            <person name="Magnuson J.K."/>
            <person name="Mortensen U.H."/>
            <person name="Larsen T.O."/>
            <person name="Grigoriev I.V."/>
            <person name="Baker S.E."/>
            <person name="Andersen M.R."/>
            <person name="Nordberg H.P."/>
            <person name="Cantor M.N."/>
            <person name="Hua S.X."/>
        </authorList>
    </citation>
    <scope>NUCLEOTIDE SEQUENCE [LARGE SCALE GENOMIC DNA]</scope>
    <source>
        <strain evidence="3">IBT 19404</strain>
    </source>
</reference>
<keyword evidence="1" id="KW-0472">Membrane</keyword>
<dbReference type="AlphaFoldDB" id="A0A2J5HY00"/>
<keyword evidence="1" id="KW-0812">Transmembrane</keyword>